<dbReference type="GeneTree" id="ENSGT01150000289329"/>
<evidence type="ECO:0000313" key="2">
    <source>
        <dbReference type="Ensembl" id="ENSECAP00000082412.1"/>
    </source>
</evidence>
<keyword evidence="1" id="KW-1133">Transmembrane helix</keyword>
<proteinExistence type="predicted"/>
<keyword evidence="3" id="KW-1185">Reference proteome</keyword>
<reference evidence="2 3" key="1">
    <citation type="journal article" date="2009" name="Science">
        <title>Genome sequence, comparative analysis, and population genetics of the domestic horse.</title>
        <authorList>
            <consortium name="Broad Institute Genome Sequencing Platform"/>
            <consortium name="Broad Institute Whole Genome Assembly Team"/>
            <person name="Wade C.M."/>
            <person name="Giulotto E."/>
            <person name="Sigurdsson S."/>
            <person name="Zoli M."/>
            <person name="Gnerre S."/>
            <person name="Imsland F."/>
            <person name="Lear T.L."/>
            <person name="Adelson D.L."/>
            <person name="Bailey E."/>
            <person name="Bellone R.R."/>
            <person name="Bloecker H."/>
            <person name="Distl O."/>
            <person name="Edgar R.C."/>
            <person name="Garber M."/>
            <person name="Leeb T."/>
            <person name="Mauceli E."/>
            <person name="MacLeod J.N."/>
            <person name="Penedo M.C.T."/>
            <person name="Raison J.M."/>
            <person name="Sharpe T."/>
            <person name="Vogel J."/>
            <person name="Andersson L."/>
            <person name="Antczak D.F."/>
            <person name="Biagi T."/>
            <person name="Binns M.M."/>
            <person name="Chowdhary B.P."/>
            <person name="Coleman S.J."/>
            <person name="Della Valle G."/>
            <person name="Fryc S."/>
            <person name="Guerin G."/>
            <person name="Hasegawa T."/>
            <person name="Hill E.W."/>
            <person name="Jurka J."/>
            <person name="Kiialainen A."/>
            <person name="Lindgren G."/>
            <person name="Liu J."/>
            <person name="Magnani E."/>
            <person name="Mickelson J.R."/>
            <person name="Murray J."/>
            <person name="Nergadze S.G."/>
            <person name="Onofrio R."/>
            <person name="Pedroni S."/>
            <person name="Piras M.F."/>
            <person name="Raudsepp T."/>
            <person name="Rocchi M."/>
            <person name="Roeed K.H."/>
            <person name="Ryder O.A."/>
            <person name="Searle S."/>
            <person name="Skow L."/>
            <person name="Swinburne J.E."/>
            <person name="Syvaenen A.C."/>
            <person name="Tozaki T."/>
            <person name="Valberg S.J."/>
            <person name="Vaudin M."/>
            <person name="White J.R."/>
            <person name="Zody M.C."/>
            <person name="Lander E.S."/>
            <person name="Lindblad-Toh K."/>
        </authorList>
    </citation>
    <scope>NUCLEOTIDE SEQUENCE [LARGE SCALE GENOMIC DNA]</scope>
    <source>
        <strain evidence="2 3">Thoroughbred</strain>
    </source>
</reference>
<keyword evidence="1" id="KW-0472">Membrane</keyword>
<feature type="transmembrane region" description="Helical" evidence="1">
    <location>
        <begin position="12"/>
        <end position="34"/>
    </location>
</feature>
<sequence>TSLVQFIPRYFILFVEIGNGIVFISSLSALLLLVYRNATDFCILLWYPATLSHSFIISKSFLGDSLGFSLYKIMSSAN</sequence>
<protein>
    <submittedName>
        <fullName evidence="2">Uncharacterized protein</fullName>
    </submittedName>
</protein>
<reference evidence="2" key="2">
    <citation type="submission" date="2025-08" db="UniProtKB">
        <authorList>
            <consortium name="Ensembl"/>
        </authorList>
    </citation>
    <scope>IDENTIFICATION</scope>
    <source>
        <strain evidence="2">Thoroughbred</strain>
    </source>
</reference>
<dbReference type="Ensembl" id="ENSECAT00000125300.1">
    <property type="protein sequence ID" value="ENSECAP00000082412.1"/>
    <property type="gene ID" value="ENSECAG00000048613.1"/>
</dbReference>
<evidence type="ECO:0000313" key="3">
    <source>
        <dbReference type="Proteomes" id="UP000002281"/>
    </source>
</evidence>
<keyword evidence="1" id="KW-0812">Transmembrane</keyword>
<organism evidence="2 3">
    <name type="scientific">Equus caballus</name>
    <name type="common">Horse</name>
    <dbReference type="NCBI Taxonomy" id="9796"/>
    <lineage>
        <taxon>Eukaryota</taxon>
        <taxon>Metazoa</taxon>
        <taxon>Chordata</taxon>
        <taxon>Craniata</taxon>
        <taxon>Vertebrata</taxon>
        <taxon>Euteleostomi</taxon>
        <taxon>Mammalia</taxon>
        <taxon>Eutheria</taxon>
        <taxon>Laurasiatheria</taxon>
        <taxon>Perissodactyla</taxon>
        <taxon>Equidae</taxon>
        <taxon>Equus</taxon>
    </lineage>
</organism>
<name>A0A9L0T5H3_HORSE</name>
<evidence type="ECO:0000256" key="1">
    <source>
        <dbReference type="SAM" id="Phobius"/>
    </source>
</evidence>
<reference evidence="2" key="3">
    <citation type="submission" date="2025-09" db="UniProtKB">
        <authorList>
            <consortium name="Ensembl"/>
        </authorList>
    </citation>
    <scope>IDENTIFICATION</scope>
    <source>
        <strain evidence="2">Thoroughbred</strain>
    </source>
</reference>
<dbReference type="Proteomes" id="UP000002281">
    <property type="component" value="Chromosome 3"/>
</dbReference>
<dbReference type="AlphaFoldDB" id="A0A9L0T5H3"/>
<accession>A0A9L0T5H3</accession>